<comment type="catalytic activity">
    <reaction evidence="1 8">
        <text>UDP-alpha-D-glucose = UDP-alpha-D-galactose</text>
        <dbReference type="Rhea" id="RHEA:22168"/>
        <dbReference type="ChEBI" id="CHEBI:58885"/>
        <dbReference type="ChEBI" id="CHEBI:66914"/>
        <dbReference type="EC" id="5.1.3.2"/>
    </reaction>
</comment>
<dbReference type="EC" id="5.1.3.2" evidence="4 8"/>
<evidence type="ECO:0000256" key="6">
    <source>
        <dbReference type="ARBA" id="ARBA00023027"/>
    </source>
</evidence>
<dbReference type="SUPFAM" id="SSF51735">
    <property type="entry name" value="NAD(P)-binding Rossmann-fold domains"/>
    <property type="match status" value="1"/>
</dbReference>
<keyword evidence="6 8" id="KW-0520">NAD</keyword>
<organism evidence="10 11">
    <name type="scientific">Salimicrobium album</name>
    <dbReference type="NCBI Taxonomy" id="50717"/>
    <lineage>
        <taxon>Bacteria</taxon>
        <taxon>Bacillati</taxon>
        <taxon>Bacillota</taxon>
        <taxon>Bacilli</taxon>
        <taxon>Bacillales</taxon>
        <taxon>Bacillaceae</taxon>
        <taxon>Salimicrobium</taxon>
    </lineage>
</organism>
<protein>
    <recommendedName>
        <fullName evidence="5 8">UDP-glucose 4-epimerase</fullName>
        <ecNumber evidence="4 8">5.1.3.2</ecNumber>
    </recommendedName>
</protein>
<reference evidence="10 11" key="1">
    <citation type="submission" date="2016-10" db="EMBL/GenBank/DDBJ databases">
        <authorList>
            <person name="Varghese N."/>
            <person name="Submissions S."/>
        </authorList>
    </citation>
    <scope>NUCLEOTIDE SEQUENCE [LARGE SCALE GENOMIC DNA]</scope>
    <source>
        <strain evidence="10 11">DSM 20748</strain>
    </source>
</reference>
<evidence type="ECO:0000256" key="8">
    <source>
        <dbReference type="RuleBase" id="RU366046"/>
    </source>
</evidence>
<dbReference type="PANTHER" id="PTHR43725">
    <property type="entry name" value="UDP-GLUCOSE 4-EPIMERASE"/>
    <property type="match status" value="1"/>
</dbReference>
<dbReference type="EMBL" id="FNOS01000001">
    <property type="protein sequence ID" value="SDX40058.1"/>
    <property type="molecule type" value="Genomic_DNA"/>
</dbReference>
<comment type="cofactor">
    <cofactor evidence="2 8">
        <name>NAD(+)</name>
        <dbReference type="ChEBI" id="CHEBI:57540"/>
    </cofactor>
</comment>
<name>A0A1H3BEC2_9BACI</name>
<comment type="similarity">
    <text evidence="3 8">Belongs to the NAD(P)-dependent epimerase/dehydratase family.</text>
</comment>
<keyword evidence="7 8" id="KW-0413">Isomerase</keyword>
<evidence type="ECO:0000256" key="3">
    <source>
        <dbReference type="ARBA" id="ARBA00007637"/>
    </source>
</evidence>
<evidence type="ECO:0000259" key="9">
    <source>
        <dbReference type="Pfam" id="PF16363"/>
    </source>
</evidence>
<evidence type="ECO:0000313" key="10">
    <source>
        <dbReference type="EMBL" id="SDX40058.1"/>
    </source>
</evidence>
<dbReference type="RefSeq" id="WP_093105195.1">
    <property type="nucleotide sequence ID" value="NZ_FNOS01000001.1"/>
</dbReference>
<comment type="subunit">
    <text evidence="8">Homodimer.</text>
</comment>
<evidence type="ECO:0000256" key="2">
    <source>
        <dbReference type="ARBA" id="ARBA00001911"/>
    </source>
</evidence>
<sequence length="338" mass="37176">MILITGGAGFIGSHICVELLNEGYDIAVIDNLSNSRKESLARVEEITGGTITFYENDLLDRSALEEIFSKHTIEAVIHMAGLKSVNDSVSLPLTYYKNNLTATFVLLEVMTEFNVKTIIFSSSATVYGKPAFNPITEDFPVSAINPYGRTKLMIEEVLADLWNADSEWSISILRYFNPIGAHPSGKIGESPNGTPNNLMPYVAKVALGQYEKLTVYGDDYPTVDGTGVRDYIHVTDLALGHVKALDKAMQGSGHEIYNLGTGEGYSVLQLVRAFESASGRSVPYEVTGRREGDVASCYANPSKAEEKLGWKAEKSITDMCEDTWRWRSYNPYGYASGE</sequence>
<evidence type="ECO:0000256" key="5">
    <source>
        <dbReference type="ARBA" id="ARBA00018569"/>
    </source>
</evidence>
<evidence type="ECO:0000256" key="7">
    <source>
        <dbReference type="ARBA" id="ARBA00023235"/>
    </source>
</evidence>
<dbReference type="Gene3D" id="3.40.50.720">
    <property type="entry name" value="NAD(P)-binding Rossmann-like Domain"/>
    <property type="match status" value="1"/>
</dbReference>
<comment type="pathway">
    <text evidence="8">Carbohydrate metabolism; galactose metabolism.</text>
</comment>
<comment type="caution">
    <text evidence="10">The sequence shown here is derived from an EMBL/GenBank/DDBJ whole genome shotgun (WGS) entry which is preliminary data.</text>
</comment>
<dbReference type="PANTHER" id="PTHR43725:SF47">
    <property type="entry name" value="UDP-GLUCOSE 4-EPIMERASE"/>
    <property type="match status" value="1"/>
</dbReference>
<dbReference type="Proteomes" id="UP000198647">
    <property type="component" value="Unassembled WGS sequence"/>
</dbReference>
<dbReference type="InterPro" id="IPR005886">
    <property type="entry name" value="UDP_G4E"/>
</dbReference>
<dbReference type="Gene3D" id="3.90.25.10">
    <property type="entry name" value="UDP-galactose 4-epimerase, domain 1"/>
    <property type="match status" value="1"/>
</dbReference>
<keyword evidence="11" id="KW-1185">Reference proteome</keyword>
<dbReference type="NCBIfam" id="TIGR01179">
    <property type="entry name" value="galE"/>
    <property type="match status" value="1"/>
</dbReference>
<evidence type="ECO:0000256" key="4">
    <source>
        <dbReference type="ARBA" id="ARBA00013189"/>
    </source>
</evidence>
<dbReference type="NCBIfam" id="NF007956">
    <property type="entry name" value="PRK10675.1"/>
    <property type="match status" value="1"/>
</dbReference>
<dbReference type="CDD" id="cd05247">
    <property type="entry name" value="UDP_G4E_1_SDR_e"/>
    <property type="match status" value="1"/>
</dbReference>
<proteinExistence type="inferred from homology"/>
<gene>
    <name evidence="10" type="ORF">SAMN04488081_0402</name>
</gene>
<dbReference type="InterPro" id="IPR036291">
    <property type="entry name" value="NAD(P)-bd_dom_sf"/>
</dbReference>
<keyword evidence="8" id="KW-0119">Carbohydrate metabolism</keyword>
<dbReference type="PRINTS" id="PR01713">
    <property type="entry name" value="NUCEPIMERASE"/>
</dbReference>
<dbReference type="InterPro" id="IPR016040">
    <property type="entry name" value="NAD(P)-bd_dom"/>
</dbReference>
<feature type="domain" description="NAD(P)-binding" evidence="9">
    <location>
        <begin position="3"/>
        <end position="323"/>
    </location>
</feature>
<dbReference type="Pfam" id="PF16363">
    <property type="entry name" value="GDP_Man_Dehyd"/>
    <property type="match status" value="1"/>
</dbReference>
<accession>A0A1H3BEC2</accession>
<evidence type="ECO:0000313" key="11">
    <source>
        <dbReference type="Proteomes" id="UP000198647"/>
    </source>
</evidence>
<evidence type="ECO:0000256" key="1">
    <source>
        <dbReference type="ARBA" id="ARBA00000083"/>
    </source>
</evidence>